<sequence length="321" mass="36088">MRAHRFPGIKAVVQPQKVNPKDVRQRRSENIDGDFFVDHTCIDCDTCRWVASETFARVDGMSVVFKQPNCKEDRLQALQALVSCPTGSIHTEQPPASADLLEAKNSFPIPIDEHKLPGVYHCGFHSLESQGTASYLIIHPQGNILVDTPKYNEGLAHRIEMLGGVRYMVITHNHKDDVADPGKWSKRLNCDRVLHHQDVKASTANVEIKLEGNGPWSLASDVMLIHTPGHTEGAVSLFHKSLKVIFTGDHLIMTKLSGLSILDPFSHSVPKQLKSVEKLLELDFQWIIPAHGRRFEFKDSQEKNSMIGEFLQKKYSQISQT</sequence>
<protein>
    <recommendedName>
        <fullName evidence="1">Metallo-beta-lactamase domain-containing protein</fullName>
    </recommendedName>
</protein>
<dbReference type="SUPFAM" id="SSF56281">
    <property type="entry name" value="Metallo-hydrolase/oxidoreductase"/>
    <property type="match status" value="1"/>
</dbReference>
<feature type="domain" description="Metallo-beta-lactamase" evidence="1">
    <location>
        <begin position="131"/>
        <end position="291"/>
    </location>
</feature>
<dbReference type="InterPro" id="IPR001279">
    <property type="entry name" value="Metallo-B-lactamas"/>
</dbReference>
<evidence type="ECO:0000313" key="2">
    <source>
        <dbReference type="EMBL" id="GKU92002.1"/>
    </source>
</evidence>
<dbReference type="AlphaFoldDB" id="A0AAV5HT21"/>
<keyword evidence="3" id="KW-1185">Reference proteome</keyword>
<name>A0AAV5HT21_9ROSI</name>
<dbReference type="Proteomes" id="UP001054252">
    <property type="component" value="Unassembled WGS sequence"/>
</dbReference>
<accession>A0AAV5HT21</accession>
<dbReference type="SMART" id="SM00849">
    <property type="entry name" value="Lactamase_B"/>
    <property type="match status" value="1"/>
</dbReference>
<reference evidence="2 3" key="1">
    <citation type="journal article" date="2021" name="Commun. Biol.">
        <title>The genome of Shorea leprosula (Dipterocarpaceae) highlights the ecological relevance of drought in aseasonal tropical rainforests.</title>
        <authorList>
            <person name="Ng K.K.S."/>
            <person name="Kobayashi M.J."/>
            <person name="Fawcett J.A."/>
            <person name="Hatakeyama M."/>
            <person name="Paape T."/>
            <person name="Ng C.H."/>
            <person name="Ang C.C."/>
            <person name="Tnah L.H."/>
            <person name="Lee C.T."/>
            <person name="Nishiyama T."/>
            <person name="Sese J."/>
            <person name="O'Brien M.J."/>
            <person name="Copetti D."/>
            <person name="Mohd Noor M.I."/>
            <person name="Ong R.C."/>
            <person name="Putra M."/>
            <person name="Sireger I.Z."/>
            <person name="Indrioko S."/>
            <person name="Kosugi Y."/>
            <person name="Izuno A."/>
            <person name="Isagi Y."/>
            <person name="Lee S.L."/>
            <person name="Shimizu K.K."/>
        </authorList>
    </citation>
    <scope>NUCLEOTIDE SEQUENCE [LARGE SCALE GENOMIC DNA]</scope>
    <source>
        <strain evidence="2">214</strain>
    </source>
</reference>
<evidence type="ECO:0000313" key="3">
    <source>
        <dbReference type="Proteomes" id="UP001054252"/>
    </source>
</evidence>
<dbReference type="Gene3D" id="3.30.70.20">
    <property type="match status" value="1"/>
</dbReference>
<dbReference type="EMBL" id="BPVZ01000005">
    <property type="protein sequence ID" value="GKU92002.1"/>
    <property type="molecule type" value="Genomic_DNA"/>
</dbReference>
<comment type="caution">
    <text evidence="2">The sequence shown here is derived from an EMBL/GenBank/DDBJ whole genome shotgun (WGS) entry which is preliminary data.</text>
</comment>
<evidence type="ECO:0000259" key="1">
    <source>
        <dbReference type="SMART" id="SM00849"/>
    </source>
</evidence>
<dbReference type="PANTHER" id="PTHR42773">
    <property type="entry name" value="METALLO-BETA-LACTAMASE-RELATED"/>
    <property type="match status" value="1"/>
</dbReference>
<dbReference type="InterPro" id="IPR036866">
    <property type="entry name" value="RibonucZ/Hydroxyglut_hydro"/>
</dbReference>
<proteinExistence type="predicted"/>
<dbReference type="CDD" id="cd07727">
    <property type="entry name" value="YmaE-like_MBL-fold"/>
    <property type="match status" value="1"/>
</dbReference>
<organism evidence="2 3">
    <name type="scientific">Rubroshorea leprosula</name>
    <dbReference type="NCBI Taxonomy" id="152421"/>
    <lineage>
        <taxon>Eukaryota</taxon>
        <taxon>Viridiplantae</taxon>
        <taxon>Streptophyta</taxon>
        <taxon>Embryophyta</taxon>
        <taxon>Tracheophyta</taxon>
        <taxon>Spermatophyta</taxon>
        <taxon>Magnoliopsida</taxon>
        <taxon>eudicotyledons</taxon>
        <taxon>Gunneridae</taxon>
        <taxon>Pentapetalae</taxon>
        <taxon>rosids</taxon>
        <taxon>malvids</taxon>
        <taxon>Malvales</taxon>
        <taxon>Dipterocarpaceae</taxon>
        <taxon>Rubroshorea</taxon>
    </lineage>
</organism>
<dbReference type="PANTHER" id="PTHR42773:SF1">
    <property type="entry name" value="METALLO-BETA-LACTAMASE FAMILY PROTEIN"/>
    <property type="match status" value="1"/>
</dbReference>
<dbReference type="Pfam" id="PF00753">
    <property type="entry name" value="Lactamase_B"/>
    <property type="match status" value="1"/>
</dbReference>
<dbReference type="SUPFAM" id="SSF54862">
    <property type="entry name" value="4Fe-4S ferredoxins"/>
    <property type="match status" value="1"/>
</dbReference>
<dbReference type="Gene3D" id="3.60.15.10">
    <property type="entry name" value="Ribonuclease Z/Hydroxyacylglutathione hydrolase-like"/>
    <property type="match status" value="1"/>
</dbReference>
<dbReference type="Pfam" id="PF13370">
    <property type="entry name" value="Fer4_13"/>
    <property type="match status" value="1"/>
</dbReference>
<gene>
    <name evidence="2" type="ORF">SLEP1_g5790</name>
</gene>